<sequence length="406" mass="46031">MFCLRRSTTTTTTRWIWDDTRRLTRRRTFTSTTTARSSSIPGWIKDLEKRQGSLSRPSQPKLTIINNRQKELEDQIIIYQASMKDDFSGSPNRIGISIIGLLITSGLVANQIRHHGAGPVWSDPKSDWLDFELKLWDQSTRMAISIGLITFSFIKSLKFLFTLTHTIKRITIPKDHLTHLKRLISSTRNRNKPLSEAQLSSLRLTFYSIGSLDLIGPLRRLFGFSIHAGIPLSHLLRLSRPLEEQTQAFHQRALWLKFSFSNPNPPPPPPQPHPRPPQKNTPPRPANHAQLGLDLAQLNSFALQVPAVGLWGNAKFDLSPSDILALFEEKITSIDDVTTLARQTNKNQSQRTADQAYLTGAQEEGLLYKLFGLDFRHSIGFNLSVLKAHLSAYHHRLSSKTLSRNL</sequence>
<protein>
    <submittedName>
        <fullName evidence="2">Uncharacterized protein</fullName>
    </submittedName>
</protein>
<dbReference type="AlphaFoldDB" id="A0A5B0QGD1"/>
<accession>A0A5B0QGD1</accession>
<evidence type="ECO:0000256" key="1">
    <source>
        <dbReference type="SAM" id="MobiDB-lite"/>
    </source>
</evidence>
<gene>
    <name evidence="2" type="ORF">PGTUg99_004999</name>
</gene>
<dbReference type="EMBL" id="VDEP01000279">
    <property type="protein sequence ID" value="KAA1112277.1"/>
    <property type="molecule type" value="Genomic_DNA"/>
</dbReference>
<dbReference type="Proteomes" id="UP000325313">
    <property type="component" value="Unassembled WGS sequence"/>
</dbReference>
<comment type="caution">
    <text evidence="2">The sequence shown here is derived from an EMBL/GenBank/DDBJ whole genome shotgun (WGS) entry which is preliminary data.</text>
</comment>
<organism evidence="2 3">
    <name type="scientific">Puccinia graminis f. sp. tritici</name>
    <dbReference type="NCBI Taxonomy" id="56615"/>
    <lineage>
        <taxon>Eukaryota</taxon>
        <taxon>Fungi</taxon>
        <taxon>Dikarya</taxon>
        <taxon>Basidiomycota</taxon>
        <taxon>Pucciniomycotina</taxon>
        <taxon>Pucciniomycetes</taxon>
        <taxon>Pucciniales</taxon>
        <taxon>Pucciniaceae</taxon>
        <taxon>Puccinia</taxon>
    </lineage>
</organism>
<evidence type="ECO:0000313" key="3">
    <source>
        <dbReference type="Proteomes" id="UP000325313"/>
    </source>
</evidence>
<proteinExistence type="predicted"/>
<feature type="region of interest" description="Disordered" evidence="1">
    <location>
        <begin position="260"/>
        <end position="288"/>
    </location>
</feature>
<name>A0A5B0QGD1_PUCGR</name>
<reference evidence="2 3" key="1">
    <citation type="submission" date="2019-05" db="EMBL/GenBank/DDBJ databases">
        <title>Emergence of the Ug99 lineage of the wheat stem rust pathogen through somatic hybridization.</title>
        <authorList>
            <person name="Li F."/>
            <person name="Upadhyaya N.M."/>
            <person name="Sperschneider J."/>
            <person name="Matny O."/>
            <person name="Nguyen-Phuc H."/>
            <person name="Mago R."/>
            <person name="Raley C."/>
            <person name="Miller M.E."/>
            <person name="Silverstein K.A.T."/>
            <person name="Henningsen E."/>
            <person name="Hirsch C.D."/>
            <person name="Visser B."/>
            <person name="Pretorius Z.A."/>
            <person name="Steffenson B.J."/>
            <person name="Schwessinger B."/>
            <person name="Dodds P.N."/>
            <person name="Figueroa M."/>
        </authorList>
    </citation>
    <scope>NUCLEOTIDE SEQUENCE [LARGE SCALE GENOMIC DNA]</scope>
    <source>
        <strain evidence="2 3">Ug99</strain>
    </source>
</reference>
<evidence type="ECO:0000313" key="2">
    <source>
        <dbReference type="EMBL" id="KAA1112277.1"/>
    </source>
</evidence>
<feature type="compositionally biased region" description="Pro residues" evidence="1">
    <location>
        <begin position="263"/>
        <end position="285"/>
    </location>
</feature>